<feature type="region of interest" description="Disordered" evidence="4">
    <location>
        <begin position="406"/>
        <end position="436"/>
    </location>
</feature>
<keyword evidence="6" id="KW-0418">Kinase</keyword>
<keyword evidence="5" id="KW-0812">Transmembrane</keyword>
<comment type="caution">
    <text evidence="6">The sequence shown here is derived from an EMBL/GenBank/DDBJ whole genome shotgun (WGS) entry which is preliminary data.</text>
</comment>
<feature type="transmembrane region" description="Helical" evidence="5">
    <location>
        <begin position="327"/>
        <end position="347"/>
    </location>
</feature>
<dbReference type="Proteomes" id="UP001153069">
    <property type="component" value="Unassembled WGS sequence"/>
</dbReference>
<feature type="compositionally biased region" description="Polar residues" evidence="4">
    <location>
        <begin position="148"/>
        <end position="158"/>
    </location>
</feature>
<dbReference type="InterPro" id="IPR032675">
    <property type="entry name" value="LRR_dom_sf"/>
</dbReference>
<reference evidence="6" key="1">
    <citation type="submission" date="2020-06" db="EMBL/GenBank/DDBJ databases">
        <authorList>
            <consortium name="Plant Systems Biology data submission"/>
        </authorList>
    </citation>
    <scope>NUCLEOTIDE SEQUENCE</scope>
    <source>
        <strain evidence="6">D6</strain>
    </source>
</reference>
<dbReference type="Pfam" id="PF00560">
    <property type="entry name" value="LRR_1"/>
    <property type="match status" value="2"/>
</dbReference>
<feature type="compositionally biased region" description="Low complexity" evidence="4">
    <location>
        <begin position="52"/>
        <end position="66"/>
    </location>
</feature>
<keyword evidence="3" id="KW-0677">Repeat</keyword>
<evidence type="ECO:0000256" key="2">
    <source>
        <dbReference type="ARBA" id="ARBA00022614"/>
    </source>
</evidence>
<keyword evidence="6" id="KW-0675">Receptor</keyword>
<keyword evidence="5" id="KW-0472">Membrane</keyword>
<dbReference type="GO" id="GO:0016301">
    <property type="term" value="F:kinase activity"/>
    <property type="evidence" value="ECO:0007669"/>
    <property type="project" value="UniProtKB-KW"/>
</dbReference>
<proteinExistence type="predicted"/>
<dbReference type="Gene3D" id="3.80.10.10">
    <property type="entry name" value="Ribonuclease Inhibitor"/>
    <property type="match status" value="2"/>
</dbReference>
<dbReference type="FunFam" id="3.80.10.10:FF:000041">
    <property type="entry name" value="LRR receptor-like serine/threonine-protein kinase ERECTA"/>
    <property type="match status" value="1"/>
</dbReference>
<keyword evidence="7" id="KW-1185">Reference proteome</keyword>
<feature type="compositionally biased region" description="Low complexity" evidence="4">
    <location>
        <begin position="181"/>
        <end position="193"/>
    </location>
</feature>
<feature type="compositionally biased region" description="Polar residues" evidence="4">
    <location>
        <begin position="27"/>
        <end position="47"/>
    </location>
</feature>
<dbReference type="PANTHER" id="PTHR48059:SF30">
    <property type="entry name" value="OS06G0587000 PROTEIN"/>
    <property type="match status" value="1"/>
</dbReference>
<feature type="compositionally biased region" description="Low complexity" evidence="4">
    <location>
        <begin position="217"/>
        <end position="235"/>
    </location>
</feature>
<evidence type="ECO:0000256" key="5">
    <source>
        <dbReference type="SAM" id="Phobius"/>
    </source>
</evidence>
<keyword evidence="6" id="KW-0808">Transferase</keyword>
<feature type="compositionally biased region" description="Polar residues" evidence="4">
    <location>
        <begin position="203"/>
        <end position="216"/>
    </location>
</feature>
<dbReference type="InterPro" id="IPR051848">
    <property type="entry name" value="PGIP"/>
</dbReference>
<dbReference type="AlphaFoldDB" id="A0A9N8H7N3"/>
<dbReference type="SUPFAM" id="SSF52058">
    <property type="entry name" value="L domain-like"/>
    <property type="match status" value="1"/>
</dbReference>
<feature type="compositionally biased region" description="Low complexity" evidence="4">
    <location>
        <begin position="410"/>
        <end position="422"/>
    </location>
</feature>
<evidence type="ECO:0000256" key="3">
    <source>
        <dbReference type="ARBA" id="ARBA00022737"/>
    </source>
</evidence>
<evidence type="ECO:0000256" key="1">
    <source>
        <dbReference type="ARBA" id="ARBA00004196"/>
    </source>
</evidence>
<feature type="compositionally biased region" description="Polar residues" evidence="4">
    <location>
        <begin position="262"/>
        <end position="271"/>
    </location>
</feature>
<dbReference type="EMBL" id="CAICTM010000209">
    <property type="protein sequence ID" value="CAB9504818.1"/>
    <property type="molecule type" value="Genomic_DNA"/>
</dbReference>
<evidence type="ECO:0000313" key="6">
    <source>
        <dbReference type="EMBL" id="CAB9504818.1"/>
    </source>
</evidence>
<keyword evidence="2" id="KW-0433">Leucine-rich repeat</keyword>
<dbReference type="PANTHER" id="PTHR48059">
    <property type="entry name" value="POLYGALACTURONASE INHIBITOR 1"/>
    <property type="match status" value="1"/>
</dbReference>
<gene>
    <name evidence="6" type="ORF">SEMRO_210_G087490.1</name>
</gene>
<protein>
    <submittedName>
        <fullName evidence="6">LRR receptor-like serine threonine-protein kinase</fullName>
    </submittedName>
</protein>
<feature type="region of interest" description="Disordered" evidence="4">
    <location>
        <begin position="181"/>
        <end position="271"/>
    </location>
</feature>
<feature type="region of interest" description="Disordered" evidence="4">
    <location>
        <begin position="1"/>
        <end position="162"/>
    </location>
</feature>
<dbReference type="InterPro" id="IPR001611">
    <property type="entry name" value="Leu-rich_rpt"/>
</dbReference>
<comment type="subcellular location">
    <subcellularLocation>
        <location evidence="1">Cell envelope</location>
    </subcellularLocation>
</comment>
<sequence>MSGVPNPYGGRRQDVDDDDVGADRSHTLSLASSQFDSPTVVHSNYSPRDSYGLPGPSLESGSSTTGNWLRMDDGLLDDSSRDLPSYQELCSVEQKPPPPPRGQEPPASKNDEATSVLSTDHHDYTPSFYSTGSSGRYEPPATKEESGSVLSTDLNFGFNNNNNHHNNNNYGISGGTNSNNSSVVATSNSVTMSGDSGIRGSQIAANNSGSGIGSTHTSAGESSTLSSSQLSAPQPNDDKSIFVPPMGSSILPTYQHHHQKSHNYSNTEGTTIVRNNKTVPPIAEEDYPNNHYDRSVAARPVESMIEKDVANEMDEGQQRKMATMIRIMYVAVALVVIIGIIVVVVVVTTGGNDSSNATTEAMANGEPLSAATAVTMVPTAATTAPTGLDDSIGDLDEGVLSPTTLAPIVPSENETPTTTSPTAGIMATPVPTPMPTEKPTILVTTTTPTVATTTPTIATEIPTLSVTSNSPSFATFADGVDFTAPNDGDPITIPNPDENAFEEVVTTNTPATTNTPTSVLTTITQAPTGAPSTNPFVPVPTINPVTDLPAIFTQPPVIDPSLDTSLPLPFPSTTGPSPAGSELDIIAPHVDPNVHLSPVTLQPTPQPTPALTTTTMESGGMSATPYPTTPAALVTPSPSLVGILPDYTLKSLDEPNSPQSLALLWVQGLPEYENFSDARRLQLFALTTFYISFQGEEWTSEFDWNLEAVGDGECFWSEHVACNASGFYTVLELDDQNLPEATMPPEIALLEALERLVIKNSELTESFDGIIPWELATKSPVTLREINIGNSRITGFVPNYIDMFSDTLEVILASSNLLVGDLPWPQISALSHLKTLALRKNNIGGTLSSLIGRLATNLDNINLGENQLQGSIPSEIGNLRLNRLFLDHNNLQGTIPTEIGRLATIRPQEYPNTIALGANALLGAIPSEIGMVSRLQILDLNNNTLMGGPLPSEVGALGWLQELHLQNIGLTGTIPTDFGALVNLEELDLSGNPGLIGVVPVQLAALISLRSLYLNGTSIEEVPSWVCNGLQTLDSLFVTCATTLCGNTCYTCQCIEHL</sequence>
<feature type="compositionally biased region" description="Basic and acidic residues" evidence="4">
    <location>
        <begin position="70"/>
        <end position="81"/>
    </location>
</feature>
<accession>A0A9N8H7N3</accession>
<dbReference type="OrthoDB" id="546383at2759"/>
<evidence type="ECO:0000256" key="4">
    <source>
        <dbReference type="SAM" id="MobiDB-lite"/>
    </source>
</evidence>
<keyword evidence="5" id="KW-1133">Transmembrane helix</keyword>
<name>A0A9N8H7N3_9STRA</name>
<evidence type="ECO:0000313" key="7">
    <source>
        <dbReference type="Proteomes" id="UP001153069"/>
    </source>
</evidence>
<organism evidence="6 7">
    <name type="scientific">Seminavis robusta</name>
    <dbReference type="NCBI Taxonomy" id="568900"/>
    <lineage>
        <taxon>Eukaryota</taxon>
        <taxon>Sar</taxon>
        <taxon>Stramenopiles</taxon>
        <taxon>Ochrophyta</taxon>
        <taxon>Bacillariophyta</taxon>
        <taxon>Bacillariophyceae</taxon>
        <taxon>Bacillariophycidae</taxon>
        <taxon>Naviculales</taxon>
        <taxon>Naviculaceae</taxon>
        <taxon>Seminavis</taxon>
    </lineage>
</organism>